<dbReference type="Pfam" id="PF03099">
    <property type="entry name" value="BPL_LplA_LipB"/>
    <property type="match status" value="1"/>
</dbReference>
<evidence type="ECO:0000256" key="4">
    <source>
        <dbReference type="ARBA" id="ARBA00023267"/>
    </source>
</evidence>
<dbReference type="InterPro" id="IPR004143">
    <property type="entry name" value="BPL_LPL_catalytic"/>
</dbReference>
<keyword evidence="4" id="KW-0092">Biotin</keyword>
<protein>
    <recommendedName>
        <fullName evidence="5">biotin--[biotin carboxyl-carrier protein] ligase</fullName>
        <ecNumber evidence="5">6.3.4.15</ecNumber>
    </recommendedName>
</protein>
<keyword evidence="3" id="KW-0067">ATP-binding</keyword>
<dbReference type="GO" id="GO:0004077">
    <property type="term" value="F:biotin--[biotin carboxyl-carrier protein] ligase activity"/>
    <property type="evidence" value="ECO:0007669"/>
    <property type="project" value="UniProtKB-EC"/>
</dbReference>
<accession>A0A1H9Z6K5</accession>
<evidence type="ECO:0000256" key="5">
    <source>
        <dbReference type="ARBA" id="ARBA00024227"/>
    </source>
</evidence>
<dbReference type="GO" id="GO:0005524">
    <property type="term" value="F:ATP binding"/>
    <property type="evidence" value="ECO:0007669"/>
    <property type="project" value="UniProtKB-KW"/>
</dbReference>
<dbReference type="Gene3D" id="3.30.930.10">
    <property type="entry name" value="Bira Bifunctional Protein, Domain 2"/>
    <property type="match status" value="1"/>
</dbReference>
<dbReference type="InterPro" id="IPR008988">
    <property type="entry name" value="Transcriptional_repressor_C"/>
</dbReference>
<dbReference type="PANTHER" id="PTHR12835:SF5">
    <property type="entry name" value="BIOTIN--PROTEIN LIGASE"/>
    <property type="match status" value="1"/>
</dbReference>
<keyword evidence="8" id="KW-1185">Reference proteome</keyword>
<feature type="domain" description="BPL/LPL catalytic" evidence="6">
    <location>
        <begin position="40"/>
        <end position="219"/>
    </location>
</feature>
<dbReference type="SUPFAM" id="SSF55681">
    <property type="entry name" value="Class II aaRS and biotin synthetases"/>
    <property type="match status" value="1"/>
</dbReference>
<dbReference type="InterPro" id="IPR004408">
    <property type="entry name" value="Biotin_CoA_COase_ligase"/>
</dbReference>
<dbReference type="InterPro" id="IPR045864">
    <property type="entry name" value="aa-tRNA-synth_II/BPL/LPL"/>
</dbReference>
<dbReference type="InterPro" id="IPR003142">
    <property type="entry name" value="BPL_C"/>
</dbReference>
<dbReference type="NCBIfam" id="TIGR00121">
    <property type="entry name" value="birA_ligase"/>
    <property type="match status" value="1"/>
</dbReference>
<keyword evidence="2" id="KW-0547">Nucleotide-binding</keyword>
<keyword evidence="1 7" id="KW-0436">Ligase</keyword>
<evidence type="ECO:0000256" key="3">
    <source>
        <dbReference type="ARBA" id="ARBA00022840"/>
    </source>
</evidence>
<evidence type="ECO:0000256" key="1">
    <source>
        <dbReference type="ARBA" id="ARBA00022598"/>
    </source>
</evidence>
<dbReference type="AlphaFoldDB" id="A0A1H9Z6K5"/>
<evidence type="ECO:0000313" key="7">
    <source>
        <dbReference type="EMBL" id="SES77069.1"/>
    </source>
</evidence>
<evidence type="ECO:0000259" key="6">
    <source>
        <dbReference type="PROSITE" id="PS51733"/>
    </source>
</evidence>
<dbReference type="PROSITE" id="PS51733">
    <property type="entry name" value="BPL_LPL_CATALYTIC"/>
    <property type="match status" value="1"/>
</dbReference>
<sequence length="290" mass="32442">MYQPTRRIVQWTKENRIDITCRKEEKSMNQIPQAILKTKAIGKKIFYFDEIDSTNLEAKKHKEEVDSNGMVFLAEQQNQGRGRLGRTWVSPKETGIWMSILLKPDFDAQLASQVTLLAALAAADAIRQATKQDCRIKWPNDLVLNGKKVCGILTEMGACDGQVQYMVAGIGINVNTEWFPEEIKETASSLRIEGGIVYSREEIIAELLNSFEVYYDEFCASGSLRSVVNYYNSLLINKGKKVKIVEAVKTDIGIALGIDETGGLKVQTEDGEERTIISGEVSVRGLYGYV</sequence>
<organism evidence="7 8">
    <name type="scientific">[Clostridium] polysaccharolyticum</name>
    <dbReference type="NCBI Taxonomy" id="29364"/>
    <lineage>
        <taxon>Bacteria</taxon>
        <taxon>Bacillati</taxon>
        <taxon>Bacillota</taxon>
        <taxon>Clostridia</taxon>
        <taxon>Lachnospirales</taxon>
        <taxon>Lachnospiraceae</taxon>
    </lineage>
</organism>
<evidence type="ECO:0000313" key="8">
    <source>
        <dbReference type="Proteomes" id="UP000199800"/>
    </source>
</evidence>
<dbReference type="Proteomes" id="UP000199800">
    <property type="component" value="Unassembled WGS sequence"/>
</dbReference>
<dbReference type="Gene3D" id="2.30.30.100">
    <property type="match status" value="1"/>
</dbReference>
<dbReference type="Pfam" id="PF02237">
    <property type="entry name" value="BPL_C"/>
    <property type="match status" value="1"/>
</dbReference>
<dbReference type="GO" id="GO:0016740">
    <property type="term" value="F:transferase activity"/>
    <property type="evidence" value="ECO:0007669"/>
    <property type="project" value="UniProtKB-ARBA"/>
</dbReference>
<dbReference type="SUPFAM" id="SSF50037">
    <property type="entry name" value="C-terminal domain of transcriptional repressors"/>
    <property type="match status" value="1"/>
</dbReference>
<dbReference type="CDD" id="cd16442">
    <property type="entry name" value="BPL"/>
    <property type="match status" value="1"/>
</dbReference>
<dbReference type="EC" id="6.3.4.15" evidence="5"/>
<dbReference type="GO" id="GO:0009249">
    <property type="term" value="P:protein lipoylation"/>
    <property type="evidence" value="ECO:0007669"/>
    <property type="project" value="UniProtKB-ARBA"/>
</dbReference>
<proteinExistence type="predicted"/>
<dbReference type="PANTHER" id="PTHR12835">
    <property type="entry name" value="BIOTIN PROTEIN LIGASE"/>
    <property type="match status" value="1"/>
</dbReference>
<name>A0A1H9Z6K5_9FIRM</name>
<dbReference type="GO" id="GO:0005737">
    <property type="term" value="C:cytoplasm"/>
    <property type="evidence" value="ECO:0007669"/>
    <property type="project" value="TreeGrafter"/>
</dbReference>
<gene>
    <name evidence="7" type="ORF">SAMN04487772_10319</name>
</gene>
<dbReference type="EMBL" id="FOHN01000003">
    <property type="protein sequence ID" value="SES77069.1"/>
    <property type="molecule type" value="Genomic_DNA"/>
</dbReference>
<dbReference type="STRING" id="29364.SAMN04487772_10319"/>
<evidence type="ECO:0000256" key="2">
    <source>
        <dbReference type="ARBA" id="ARBA00022741"/>
    </source>
</evidence>
<reference evidence="7 8" key="1">
    <citation type="submission" date="2016-10" db="EMBL/GenBank/DDBJ databases">
        <authorList>
            <person name="de Groot N.N."/>
        </authorList>
    </citation>
    <scope>NUCLEOTIDE SEQUENCE [LARGE SCALE GENOMIC DNA]</scope>
    <source>
        <strain evidence="7 8">DSM 1801</strain>
    </source>
</reference>